<dbReference type="Gene3D" id="3.40.10.10">
    <property type="entry name" value="DNA Methylphosphotriester Repair Domain"/>
    <property type="match status" value="1"/>
</dbReference>
<organism evidence="1 2">
    <name type="scientific">Candidatus Zambryskibacteria bacterium RIFCSPHIGHO2_02_38_10.5</name>
    <dbReference type="NCBI Taxonomy" id="1802742"/>
    <lineage>
        <taxon>Bacteria</taxon>
        <taxon>Candidatus Zambryskiibacteriota</taxon>
    </lineage>
</organism>
<dbReference type="Proteomes" id="UP000179264">
    <property type="component" value="Unassembled WGS sequence"/>
</dbReference>
<name>A0A1G2T6S2_9BACT</name>
<dbReference type="SUPFAM" id="SSF57884">
    <property type="entry name" value="Ada DNA repair protein, N-terminal domain (N-Ada 10)"/>
    <property type="match status" value="1"/>
</dbReference>
<evidence type="ECO:0000313" key="2">
    <source>
        <dbReference type="Proteomes" id="UP000179264"/>
    </source>
</evidence>
<dbReference type="EMBL" id="MHVL01000039">
    <property type="protein sequence ID" value="OHA92718.1"/>
    <property type="molecule type" value="Genomic_DNA"/>
</dbReference>
<reference evidence="1 2" key="1">
    <citation type="journal article" date="2016" name="Nat. Commun.">
        <title>Thousands of microbial genomes shed light on interconnected biogeochemical processes in an aquifer system.</title>
        <authorList>
            <person name="Anantharaman K."/>
            <person name="Brown C.T."/>
            <person name="Hug L.A."/>
            <person name="Sharon I."/>
            <person name="Castelle C.J."/>
            <person name="Probst A.J."/>
            <person name="Thomas B.C."/>
            <person name="Singh A."/>
            <person name="Wilkins M.J."/>
            <person name="Karaoz U."/>
            <person name="Brodie E.L."/>
            <person name="Williams K.H."/>
            <person name="Hubbard S.S."/>
            <person name="Banfield J.F."/>
        </authorList>
    </citation>
    <scope>NUCLEOTIDE SEQUENCE [LARGE SCALE GENOMIC DNA]</scope>
</reference>
<sequence>MSSIKEMLEKIKPFYTLLLILVIASIFFALGQLSALEDKHTPIKIKYNNQSQTSAVVNSADIAEATISGQVIGVKSSKKYYFPWCGTIKRVKPENQVPFADIESAKAAGYIPGGNCKGLK</sequence>
<proteinExistence type="predicted"/>
<gene>
    <name evidence="1" type="ORF">A2W58_00400</name>
</gene>
<dbReference type="AlphaFoldDB" id="A0A1G2T6S2"/>
<dbReference type="InterPro" id="IPR035451">
    <property type="entry name" value="Ada-like_dom_sf"/>
</dbReference>
<comment type="caution">
    <text evidence="1">The sequence shown here is derived from an EMBL/GenBank/DDBJ whole genome shotgun (WGS) entry which is preliminary data.</text>
</comment>
<evidence type="ECO:0000313" key="1">
    <source>
        <dbReference type="EMBL" id="OHA92718.1"/>
    </source>
</evidence>
<accession>A0A1G2T6S2</accession>
<evidence type="ECO:0008006" key="3">
    <source>
        <dbReference type="Google" id="ProtNLM"/>
    </source>
</evidence>
<protein>
    <recommendedName>
        <fullName evidence="3">Ada DNA repair metal-binding domain-containing protein</fullName>
    </recommendedName>
</protein>